<protein>
    <submittedName>
        <fullName evidence="1">Uncharacterized protein</fullName>
    </submittedName>
</protein>
<organism evidence="1 2">
    <name type="scientific">Arcobacter cloacae</name>
    <dbReference type="NCBI Taxonomy" id="1054034"/>
    <lineage>
        <taxon>Bacteria</taxon>
        <taxon>Pseudomonadati</taxon>
        <taxon>Campylobacterota</taxon>
        <taxon>Epsilonproteobacteria</taxon>
        <taxon>Campylobacterales</taxon>
        <taxon>Arcobacteraceae</taxon>
        <taxon>Arcobacter</taxon>
    </lineage>
</organism>
<dbReference type="AlphaFoldDB" id="A0A6M8NLX6"/>
<keyword evidence="2" id="KW-1185">Reference proteome</keyword>
<gene>
    <name evidence="1" type="ORF">CP963_01740</name>
</gene>
<dbReference type="EMBL" id="NXII01000002">
    <property type="protein sequence ID" value="RXI42765.1"/>
    <property type="molecule type" value="Genomic_DNA"/>
</dbReference>
<comment type="caution">
    <text evidence="1">The sequence shown here is derived from an EMBL/GenBank/DDBJ whole genome shotgun (WGS) entry which is preliminary data.</text>
</comment>
<name>A0A6M8NLX6_9BACT</name>
<sequence length="320" mass="37377">MINWIKKNSLFVSLFFIIIGIICFYHSNSYDISSKTLSTIVDGKIDTKLIYQLDSTKLLLNIFANILLSLGIAIFISTFFIRYIEKDERDEFEKKLLSFQENTAKDAIQSVFKRFIDEEFFLLLKKELFNAKAIRRNANWQYDIGIENDKLYLVRTINYEFHNISQDKLSEYIKITSNQNQHCSTEIISGKIRHFNNDEEPIDIITCQEEGNNFVKMEKEVTINPNESIEVVLVFKQFFNNGYIYETHTSRHSIINLEIIVNFPSDFDFDLFSSFSNDLRLKIDEPSKKVYVVKGAIFSGQGIEFICKKKISNQTLLSTI</sequence>
<dbReference type="Proteomes" id="UP000290378">
    <property type="component" value="Unassembled WGS sequence"/>
</dbReference>
<dbReference type="RefSeq" id="WP_129012587.1">
    <property type="nucleotide sequence ID" value="NZ_CBCSEI010000003.1"/>
</dbReference>
<evidence type="ECO:0000313" key="1">
    <source>
        <dbReference type="EMBL" id="RXI42765.1"/>
    </source>
</evidence>
<proteinExistence type="predicted"/>
<reference evidence="1 2" key="1">
    <citation type="submission" date="2017-09" db="EMBL/GenBank/DDBJ databases">
        <title>Genomics of the genus Arcobacter.</title>
        <authorList>
            <person name="Perez-Cataluna A."/>
            <person name="Figueras M.J."/>
            <person name="Salas-Masso N."/>
        </authorList>
    </citation>
    <scope>NUCLEOTIDE SEQUENCE [LARGE SCALE GENOMIC DNA]</scope>
    <source>
        <strain evidence="1 2">CECT 7834</strain>
    </source>
</reference>
<accession>A0A6M8NLX6</accession>
<evidence type="ECO:0000313" key="2">
    <source>
        <dbReference type="Proteomes" id="UP000290378"/>
    </source>
</evidence>